<dbReference type="Proteomes" id="UP000006671">
    <property type="component" value="Unassembled WGS sequence"/>
</dbReference>
<evidence type="ECO:0000313" key="4">
    <source>
        <dbReference type="Proteomes" id="UP000006671"/>
    </source>
</evidence>
<protein>
    <recommendedName>
        <fullName evidence="2">F-box domain-containing protein</fullName>
    </recommendedName>
</protein>
<feature type="compositionally biased region" description="Basic residues" evidence="1">
    <location>
        <begin position="93"/>
        <end position="109"/>
    </location>
</feature>
<sequence>MTLTNADTLPIVMTFLDVKSVILSCSLVSREWNHLTRLNSIWKLKYEQIFMESVFNWTKHVTNSSNDDDDSDSDSDSKDESSDNSSSSESEGRKRKKRKKIKKSKKQKTRKSNQEDYYWFNLFKKCILLFPILDIEYENVELLANQLDYNEIKKITNVQQLHEIIYHLKETIRNQENGQSQLTSDYQYKFHNSKALTLNKEMKANLMQLATILTVLYDGQSIFYFTDNVLIRVKKEMWQWAHEDEIDCFECTLPAFCMLVLYPKAEENIPLKKMKKKYHLMVSPSIENHKREEESDSESDNDDEKEGGRVLNTTNSCFWLDMMGYSEPEGKNDICFCNYFDWCPNFISSENSTNNSPTINTSMNTKKRTIQISKYE</sequence>
<dbReference type="AlphaFoldDB" id="D2V814"/>
<keyword evidence="4" id="KW-1185">Reference proteome</keyword>
<evidence type="ECO:0000259" key="2">
    <source>
        <dbReference type="Pfam" id="PF00646"/>
    </source>
</evidence>
<evidence type="ECO:0000313" key="3">
    <source>
        <dbReference type="EMBL" id="EFC46964.1"/>
    </source>
</evidence>
<evidence type="ECO:0000256" key="1">
    <source>
        <dbReference type="SAM" id="MobiDB-lite"/>
    </source>
</evidence>
<dbReference type="RefSeq" id="XP_002679708.1">
    <property type="nucleotide sequence ID" value="XM_002679662.1"/>
</dbReference>
<dbReference type="GeneID" id="8861277"/>
<dbReference type="VEuPathDB" id="AmoebaDB:NAEGRDRAFT_64992"/>
<feature type="domain" description="F-box" evidence="2">
    <location>
        <begin position="9"/>
        <end position="43"/>
    </location>
</feature>
<feature type="compositionally biased region" description="Acidic residues" evidence="1">
    <location>
        <begin position="294"/>
        <end position="305"/>
    </location>
</feature>
<dbReference type="InterPro" id="IPR001810">
    <property type="entry name" value="F-box_dom"/>
</dbReference>
<dbReference type="SUPFAM" id="SSF81383">
    <property type="entry name" value="F-box domain"/>
    <property type="match status" value="1"/>
</dbReference>
<dbReference type="InterPro" id="IPR036047">
    <property type="entry name" value="F-box-like_dom_sf"/>
</dbReference>
<dbReference type="Gene3D" id="1.20.1280.50">
    <property type="match status" value="1"/>
</dbReference>
<dbReference type="EMBL" id="GG738856">
    <property type="protein sequence ID" value="EFC46964.1"/>
    <property type="molecule type" value="Genomic_DNA"/>
</dbReference>
<dbReference type="Pfam" id="PF00646">
    <property type="entry name" value="F-box"/>
    <property type="match status" value="1"/>
</dbReference>
<dbReference type="OMA" id="HEDEIDC"/>
<reference evidence="3 4" key="1">
    <citation type="journal article" date="2010" name="Cell">
        <title>The genome of Naegleria gruberi illuminates early eukaryotic versatility.</title>
        <authorList>
            <person name="Fritz-Laylin L.K."/>
            <person name="Prochnik S.E."/>
            <person name="Ginger M.L."/>
            <person name="Dacks J.B."/>
            <person name="Carpenter M.L."/>
            <person name="Field M.C."/>
            <person name="Kuo A."/>
            <person name="Paredez A."/>
            <person name="Chapman J."/>
            <person name="Pham J."/>
            <person name="Shu S."/>
            <person name="Neupane R."/>
            <person name="Cipriano M."/>
            <person name="Mancuso J."/>
            <person name="Tu H."/>
            <person name="Salamov A."/>
            <person name="Lindquist E."/>
            <person name="Shapiro H."/>
            <person name="Lucas S."/>
            <person name="Grigoriev I.V."/>
            <person name="Cande W.Z."/>
            <person name="Fulton C."/>
            <person name="Rokhsar D.S."/>
            <person name="Dawson S.C."/>
        </authorList>
    </citation>
    <scope>NUCLEOTIDE SEQUENCE [LARGE SCALE GENOMIC DNA]</scope>
    <source>
        <strain evidence="3 4">NEG-M</strain>
    </source>
</reference>
<dbReference type="KEGG" id="ngr:NAEGRDRAFT_64992"/>
<accession>D2V814</accession>
<feature type="region of interest" description="Disordered" evidence="1">
    <location>
        <begin position="287"/>
        <end position="308"/>
    </location>
</feature>
<name>D2V814_NAEGR</name>
<feature type="region of interest" description="Disordered" evidence="1">
    <location>
        <begin position="63"/>
        <end position="109"/>
    </location>
</feature>
<proteinExistence type="predicted"/>
<dbReference type="InParanoid" id="D2V814"/>
<gene>
    <name evidence="3" type="ORF">NAEGRDRAFT_64992</name>
</gene>
<organism evidence="4">
    <name type="scientific">Naegleria gruberi</name>
    <name type="common">Amoeba</name>
    <dbReference type="NCBI Taxonomy" id="5762"/>
    <lineage>
        <taxon>Eukaryota</taxon>
        <taxon>Discoba</taxon>
        <taxon>Heterolobosea</taxon>
        <taxon>Tetramitia</taxon>
        <taxon>Eutetramitia</taxon>
        <taxon>Vahlkampfiidae</taxon>
        <taxon>Naegleria</taxon>
    </lineage>
</organism>